<dbReference type="InterPro" id="IPR000944">
    <property type="entry name" value="Tscrpt_reg_Rrf2"/>
</dbReference>
<dbReference type="PANTHER" id="PTHR33221:SF16">
    <property type="entry name" value="HTH-TYPE TRANSCRIPTIONAL REGULATOR SLR0846-RELATED"/>
    <property type="match status" value="1"/>
</dbReference>
<sequence length="153" mass="16414">MNLLPRRSLLAIAAVVDIAYHARPAPIAAKALSARHSLPPRHLETLLQVLVRSGILKGVRGPRGGYELARERRRITVADIVRAASSSPAGGHEDGDEGGEPSALVRDVVVPAIDRASEIFLEKLQEITVDDLCRAAQNGRVFGEAAPTLDFNI</sequence>
<dbReference type="PANTHER" id="PTHR33221">
    <property type="entry name" value="WINGED HELIX-TURN-HELIX TRANSCRIPTIONAL REGULATOR, RRF2 FAMILY"/>
    <property type="match status" value="1"/>
</dbReference>
<proteinExistence type="predicted"/>
<dbReference type="InterPro" id="IPR036388">
    <property type="entry name" value="WH-like_DNA-bd_sf"/>
</dbReference>
<reference evidence="1 2" key="1">
    <citation type="submission" date="2020-08" db="EMBL/GenBank/DDBJ databases">
        <title>Genome sequence of Rhizobiales bacterium strain IZ6.</title>
        <authorList>
            <person name="Nakai R."/>
            <person name="Naganuma T."/>
        </authorList>
    </citation>
    <scope>NUCLEOTIDE SEQUENCE [LARGE SCALE GENOMIC DNA]</scope>
    <source>
        <strain evidence="1 2">IZ6</strain>
    </source>
</reference>
<gene>
    <name evidence="1" type="ORF">IZ6_31590</name>
</gene>
<dbReference type="Proteomes" id="UP000515317">
    <property type="component" value="Chromosome"/>
</dbReference>
<dbReference type="GO" id="GO:0003700">
    <property type="term" value="F:DNA-binding transcription factor activity"/>
    <property type="evidence" value="ECO:0007669"/>
    <property type="project" value="TreeGrafter"/>
</dbReference>
<dbReference type="SUPFAM" id="SSF46785">
    <property type="entry name" value="Winged helix' DNA-binding domain"/>
    <property type="match status" value="1"/>
</dbReference>
<accession>A0A6S6QPC7</accession>
<name>A0A6S6QPC7_9HYPH</name>
<dbReference type="KEGG" id="tso:IZ6_31590"/>
<evidence type="ECO:0000313" key="1">
    <source>
        <dbReference type="EMBL" id="BCJ92424.1"/>
    </source>
</evidence>
<dbReference type="RefSeq" id="WP_222875992.1">
    <property type="nucleotide sequence ID" value="NZ_AP023361.1"/>
</dbReference>
<dbReference type="PROSITE" id="PS51197">
    <property type="entry name" value="HTH_RRF2_2"/>
    <property type="match status" value="1"/>
</dbReference>
<organism evidence="1 2">
    <name type="scientific">Terrihabitans soli</name>
    <dbReference type="NCBI Taxonomy" id="708113"/>
    <lineage>
        <taxon>Bacteria</taxon>
        <taxon>Pseudomonadati</taxon>
        <taxon>Pseudomonadota</taxon>
        <taxon>Alphaproteobacteria</taxon>
        <taxon>Hyphomicrobiales</taxon>
        <taxon>Terrihabitans</taxon>
    </lineage>
</organism>
<dbReference type="Pfam" id="PF02082">
    <property type="entry name" value="Rrf2"/>
    <property type="match status" value="1"/>
</dbReference>
<dbReference type="EMBL" id="AP023361">
    <property type="protein sequence ID" value="BCJ92424.1"/>
    <property type="molecule type" value="Genomic_DNA"/>
</dbReference>
<protein>
    <submittedName>
        <fullName evidence="1">Rrf2 family transcriptional regulator</fullName>
    </submittedName>
</protein>
<dbReference type="InterPro" id="IPR036390">
    <property type="entry name" value="WH_DNA-bd_sf"/>
</dbReference>
<dbReference type="GO" id="GO:0005829">
    <property type="term" value="C:cytosol"/>
    <property type="evidence" value="ECO:0007669"/>
    <property type="project" value="TreeGrafter"/>
</dbReference>
<evidence type="ECO:0000313" key="2">
    <source>
        <dbReference type="Proteomes" id="UP000515317"/>
    </source>
</evidence>
<dbReference type="Gene3D" id="1.10.10.10">
    <property type="entry name" value="Winged helix-like DNA-binding domain superfamily/Winged helix DNA-binding domain"/>
    <property type="match status" value="1"/>
</dbReference>
<keyword evidence="2" id="KW-1185">Reference proteome</keyword>
<dbReference type="NCBIfam" id="TIGR00738">
    <property type="entry name" value="rrf2_super"/>
    <property type="match status" value="1"/>
</dbReference>
<dbReference type="AlphaFoldDB" id="A0A6S6QPC7"/>